<dbReference type="VEuPathDB" id="VectorBase:ISCW015434"/>
<organism>
    <name type="scientific">Ixodes scapularis</name>
    <name type="common">Black-legged tick</name>
    <name type="synonym">Deer tick</name>
    <dbReference type="NCBI Taxonomy" id="6945"/>
    <lineage>
        <taxon>Eukaryota</taxon>
        <taxon>Metazoa</taxon>
        <taxon>Ecdysozoa</taxon>
        <taxon>Arthropoda</taxon>
        <taxon>Chelicerata</taxon>
        <taxon>Arachnida</taxon>
        <taxon>Acari</taxon>
        <taxon>Parasitiformes</taxon>
        <taxon>Ixodida</taxon>
        <taxon>Ixodoidea</taxon>
        <taxon>Ixodidae</taxon>
        <taxon>Ixodinae</taxon>
        <taxon>Ixodes</taxon>
    </lineage>
</organism>
<dbReference type="EMBL" id="DS974580">
    <property type="protein sequence ID" value="EEC20223.1"/>
    <property type="molecule type" value="Genomic_DNA"/>
</dbReference>
<dbReference type="HOGENOM" id="CLU_750702_0_0_1"/>
<keyword evidence="3" id="KW-1185">Reference proteome</keyword>
<dbReference type="EMBL" id="ABJB010429136">
    <property type="status" value="NOT_ANNOTATED_CDS"/>
    <property type="molecule type" value="Genomic_DNA"/>
</dbReference>
<name>B7QN01_IXOSC</name>
<dbReference type="GO" id="GO:0004222">
    <property type="term" value="F:metalloendopeptidase activity"/>
    <property type="evidence" value="ECO:0000318"/>
    <property type="project" value="GO_Central"/>
</dbReference>
<dbReference type="GO" id="GO:0005886">
    <property type="term" value="C:plasma membrane"/>
    <property type="evidence" value="ECO:0000318"/>
    <property type="project" value="GO_Central"/>
</dbReference>
<evidence type="ECO:0000313" key="1">
    <source>
        <dbReference type="EMBL" id="EEC20223.1"/>
    </source>
</evidence>
<proteinExistence type="predicted"/>
<dbReference type="PANTHER" id="PTHR11733">
    <property type="entry name" value="ZINC METALLOPROTEASE FAMILY M13 NEPRILYSIN-RELATED"/>
    <property type="match status" value="1"/>
</dbReference>
<evidence type="ECO:0000313" key="2">
    <source>
        <dbReference type="EnsemblMetazoa" id="ISCW015434-PA"/>
    </source>
</evidence>
<reference evidence="2" key="2">
    <citation type="submission" date="2020-05" db="UniProtKB">
        <authorList>
            <consortium name="EnsemblMetazoa"/>
        </authorList>
    </citation>
    <scope>IDENTIFICATION</scope>
    <source>
        <strain evidence="2">wikel</strain>
    </source>
</reference>
<dbReference type="PANTHER" id="PTHR11733:SF241">
    <property type="entry name" value="GH26575P-RELATED"/>
    <property type="match status" value="1"/>
</dbReference>
<dbReference type="SUPFAM" id="SSF55486">
    <property type="entry name" value="Metalloproteases ('zincins'), catalytic domain"/>
    <property type="match status" value="1"/>
</dbReference>
<dbReference type="PROSITE" id="PS51257">
    <property type="entry name" value="PROKAR_LIPOPROTEIN"/>
    <property type="match status" value="1"/>
</dbReference>
<accession>B7QN01</accession>
<sequence>MGIKYPYFTAERKPLGFLFQLSSSCHEVACHNYAQELGTSLNQSIDPCENLYDFVCGGRRTSSVKAEAEERLYEQALTTALWSSATSAHRSVAGKIVDYLLSLNSDIEEGLALSVGLRVIQEIGWMAHKDIDIHLRDTAPYRFTRRCQHQVEQMVGVAWFSLLSLPEGDNGLIKRIQSALQEIGLPHGPAEGILKGPWDLPSLLLPVQRETFFGNWMAYTQLHWNLTKNRNIMRMNSYQDWTWKFNVTVTPLIFSFPFYHKDMPSAVNYAGAGRLLARELLRAAQGPAQLQLTTDTRSLLASLTAYRQESKTPRFSLGQPHGNTKDQLFFVASCYALCSADQNGAARRACNAPVKGLPDFRAAFQCFGT</sequence>
<dbReference type="VEuPathDB" id="VectorBase:ISCI015434"/>
<dbReference type="PROSITE" id="PS51885">
    <property type="entry name" value="NEPRILYSIN"/>
    <property type="match status" value="1"/>
</dbReference>
<dbReference type="Gene3D" id="3.40.390.10">
    <property type="entry name" value="Collagenase (Catalytic Domain)"/>
    <property type="match status" value="1"/>
</dbReference>
<dbReference type="InterPro" id="IPR000718">
    <property type="entry name" value="Peptidase_M13"/>
</dbReference>
<dbReference type="InterPro" id="IPR024079">
    <property type="entry name" value="MetalloPept_cat_dom_sf"/>
</dbReference>
<evidence type="ECO:0000313" key="3">
    <source>
        <dbReference type="Proteomes" id="UP000001555"/>
    </source>
</evidence>
<dbReference type="EnsemblMetazoa" id="ISCW015434-RA">
    <property type="protein sequence ID" value="ISCW015434-PA"/>
    <property type="gene ID" value="ISCW015434"/>
</dbReference>
<dbReference type="PaxDb" id="6945-B7QN01"/>
<protein>
    <submittedName>
        <fullName evidence="1 2">Uncharacterized protein</fullName>
    </submittedName>
</protein>
<reference evidence="1 3" key="1">
    <citation type="submission" date="2008-03" db="EMBL/GenBank/DDBJ databases">
        <title>Annotation of Ixodes scapularis.</title>
        <authorList>
            <consortium name="Ixodes scapularis Genome Project Consortium"/>
            <person name="Caler E."/>
            <person name="Hannick L.I."/>
            <person name="Bidwell S."/>
            <person name="Joardar V."/>
            <person name="Thiagarajan M."/>
            <person name="Amedeo P."/>
            <person name="Galinsky K.J."/>
            <person name="Schobel S."/>
            <person name="Inman J."/>
            <person name="Hostetler J."/>
            <person name="Miller J."/>
            <person name="Hammond M."/>
            <person name="Megy K."/>
            <person name="Lawson D."/>
            <person name="Kodira C."/>
            <person name="Sutton G."/>
            <person name="Meyer J."/>
            <person name="Hill C.A."/>
            <person name="Birren B."/>
            <person name="Nene V."/>
            <person name="Collins F."/>
            <person name="Alarcon-Chaidez F."/>
            <person name="Wikel S."/>
            <person name="Strausberg R."/>
        </authorList>
    </citation>
    <scope>NUCLEOTIDE SEQUENCE [LARGE SCALE GENOMIC DNA]</scope>
    <source>
        <strain evidence="3">Wikel</strain>
        <strain evidence="1">Wikel colony</strain>
    </source>
</reference>
<dbReference type="GO" id="GO:0016485">
    <property type="term" value="P:protein processing"/>
    <property type="evidence" value="ECO:0000318"/>
    <property type="project" value="GO_Central"/>
</dbReference>
<dbReference type="Proteomes" id="UP000001555">
    <property type="component" value="Unassembled WGS sequence"/>
</dbReference>
<gene>
    <name evidence="1" type="ORF">IscW_ISCW015434</name>
</gene>
<dbReference type="AlphaFoldDB" id="B7QN01"/>
<dbReference type="InParanoid" id="B7QN01"/>